<dbReference type="PANTHER" id="PTHR21553:SF36">
    <property type="entry name" value="ALMS1 CENTROSOME AND BASAL BODY-ASSOCIATED PROTEIN-RELATED"/>
    <property type="match status" value="1"/>
</dbReference>
<feature type="compositionally biased region" description="Basic and acidic residues" evidence="4">
    <location>
        <begin position="1535"/>
        <end position="1580"/>
    </location>
</feature>
<evidence type="ECO:0000256" key="2">
    <source>
        <dbReference type="ARBA" id="ARBA00022490"/>
    </source>
</evidence>
<feature type="compositionally biased region" description="Polar residues" evidence="4">
    <location>
        <begin position="2266"/>
        <end position="2275"/>
    </location>
</feature>
<feature type="compositionally biased region" description="Low complexity" evidence="4">
    <location>
        <begin position="181"/>
        <end position="258"/>
    </location>
</feature>
<feature type="compositionally biased region" description="Basic and acidic residues" evidence="4">
    <location>
        <begin position="321"/>
        <end position="332"/>
    </location>
</feature>
<feature type="compositionally biased region" description="Basic and acidic residues" evidence="4">
    <location>
        <begin position="1796"/>
        <end position="1811"/>
    </location>
</feature>
<feature type="compositionally biased region" description="Basic residues" evidence="4">
    <location>
        <begin position="2306"/>
        <end position="2319"/>
    </location>
</feature>
<dbReference type="GO" id="GO:0005829">
    <property type="term" value="C:cytosol"/>
    <property type="evidence" value="ECO:0000318"/>
    <property type="project" value="GO_Central"/>
</dbReference>
<dbReference type="GO" id="GO:0046599">
    <property type="term" value="P:regulation of centriole replication"/>
    <property type="evidence" value="ECO:0000318"/>
    <property type="project" value="GO_Central"/>
</dbReference>
<feature type="compositionally biased region" description="Polar residues" evidence="4">
    <location>
        <begin position="1634"/>
        <end position="1645"/>
    </location>
</feature>
<feature type="compositionally biased region" description="Basic and acidic residues" evidence="4">
    <location>
        <begin position="1722"/>
        <end position="1737"/>
    </location>
</feature>
<feature type="compositionally biased region" description="Basic and acidic residues" evidence="4">
    <location>
        <begin position="538"/>
        <end position="548"/>
    </location>
</feature>
<feature type="compositionally biased region" description="Low complexity" evidence="4">
    <location>
        <begin position="2182"/>
        <end position="2192"/>
    </location>
</feature>
<feature type="compositionally biased region" description="Basic and acidic residues" evidence="4">
    <location>
        <begin position="1595"/>
        <end position="1605"/>
    </location>
</feature>
<reference evidence="7" key="2">
    <citation type="submission" date="2025-08" db="UniProtKB">
        <authorList>
            <consortium name="RefSeq"/>
        </authorList>
    </citation>
    <scope>IDENTIFICATION</scope>
    <source>
        <strain evidence="7">S238N-H82</strain>
        <tissue evidence="7">Testes</tissue>
    </source>
</reference>
<feature type="region of interest" description="Disordered" evidence="4">
    <location>
        <begin position="879"/>
        <end position="901"/>
    </location>
</feature>
<feature type="compositionally biased region" description="Polar residues" evidence="4">
    <location>
        <begin position="921"/>
        <end position="953"/>
    </location>
</feature>
<feature type="region of interest" description="Disordered" evidence="4">
    <location>
        <begin position="2263"/>
        <end position="2282"/>
    </location>
</feature>
<feature type="compositionally biased region" description="Basic and acidic residues" evidence="4">
    <location>
        <begin position="2105"/>
        <end position="2119"/>
    </location>
</feature>
<feature type="region of interest" description="Disordered" evidence="4">
    <location>
        <begin position="376"/>
        <end position="431"/>
    </location>
</feature>
<feature type="compositionally biased region" description="Polar residues" evidence="4">
    <location>
        <begin position="1124"/>
        <end position="1133"/>
    </location>
</feature>
<feature type="compositionally biased region" description="Polar residues" evidence="4">
    <location>
        <begin position="525"/>
        <end position="537"/>
    </location>
</feature>
<feature type="compositionally biased region" description="Basic and acidic residues" evidence="4">
    <location>
        <begin position="1493"/>
        <end position="1520"/>
    </location>
</feature>
<feature type="region of interest" description="Disordered" evidence="4">
    <location>
        <begin position="1468"/>
        <end position="1659"/>
    </location>
</feature>
<evidence type="ECO:0000256" key="4">
    <source>
        <dbReference type="SAM" id="MobiDB-lite"/>
    </source>
</evidence>
<feature type="compositionally biased region" description="Basic and acidic residues" evidence="4">
    <location>
        <begin position="572"/>
        <end position="604"/>
    </location>
</feature>
<feature type="compositionally biased region" description="Basic and acidic residues" evidence="4">
    <location>
        <begin position="2197"/>
        <end position="2233"/>
    </location>
</feature>
<feature type="compositionally biased region" description="Low complexity" evidence="4">
    <location>
        <begin position="2374"/>
        <end position="2385"/>
    </location>
</feature>
<feature type="region of interest" description="Disordered" evidence="4">
    <location>
        <begin position="466"/>
        <end position="822"/>
    </location>
</feature>
<evidence type="ECO:0000259" key="5">
    <source>
        <dbReference type="Pfam" id="PF15309"/>
    </source>
</evidence>
<reference evidence="6" key="1">
    <citation type="journal article" date="2020" name="Nat. Ecol. Evol.">
        <title>Deeply conserved synteny resolves early events in vertebrate evolution.</title>
        <authorList>
            <person name="Simakov O."/>
            <person name="Marletaz F."/>
            <person name="Yue J.X."/>
            <person name="O'Connell B."/>
            <person name="Jenkins J."/>
            <person name="Brandt A."/>
            <person name="Calef R."/>
            <person name="Tung C.H."/>
            <person name="Huang T.K."/>
            <person name="Schmutz J."/>
            <person name="Satoh N."/>
            <person name="Yu J.K."/>
            <person name="Putnam N.H."/>
            <person name="Green R.E."/>
            <person name="Rokhsar D.S."/>
        </authorList>
    </citation>
    <scope>NUCLEOTIDE SEQUENCE [LARGE SCALE GENOMIC DNA]</scope>
    <source>
        <strain evidence="6">S238N-H82</strain>
    </source>
</reference>
<evidence type="ECO:0000256" key="3">
    <source>
        <dbReference type="ARBA" id="ARBA00023212"/>
    </source>
</evidence>
<dbReference type="Pfam" id="PF15309">
    <property type="entry name" value="ALMS_motif"/>
    <property type="match status" value="1"/>
</dbReference>
<feature type="compositionally biased region" description="Polar residues" evidence="4">
    <location>
        <begin position="2484"/>
        <end position="2517"/>
    </location>
</feature>
<dbReference type="OrthoDB" id="8899035at2759"/>
<feature type="compositionally biased region" description="Basic and acidic residues" evidence="4">
    <location>
        <begin position="2397"/>
        <end position="2432"/>
    </location>
</feature>
<feature type="compositionally biased region" description="Basic and acidic residues" evidence="4">
    <location>
        <begin position="1029"/>
        <end position="1041"/>
    </location>
</feature>
<keyword evidence="3" id="KW-0206">Cytoskeleton</keyword>
<feature type="domain" description="ALMS motif" evidence="5">
    <location>
        <begin position="2726"/>
        <end position="2852"/>
    </location>
</feature>
<protein>
    <submittedName>
        <fullName evidence="7">Uncharacterized protein LOC118414267</fullName>
    </submittedName>
</protein>
<dbReference type="GO" id="GO:0005814">
    <property type="term" value="C:centriole"/>
    <property type="evidence" value="ECO:0000318"/>
    <property type="project" value="GO_Central"/>
</dbReference>
<dbReference type="InterPro" id="IPR029299">
    <property type="entry name" value="ALMS_motif"/>
</dbReference>
<feature type="compositionally biased region" description="Basic and acidic residues" evidence="4">
    <location>
        <begin position="1250"/>
        <end position="1278"/>
    </location>
</feature>
<feature type="compositionally biased region" description="Basic and acidic residues" evidence="4">
    <location>
        <begin position="2646"/>
        <end position="2666"/>
    </location>
</feature>
<dbReference type="GO" id="GO:0005813">
    <property type="term" value="C:centrosome"/>
    <property type="evidence" value="ECO:0000318"/>
    <property type="project" value="GO_Central"/>
</dbReference>
<feature type="region of interest" description="Disordered" evidence="4">
    <location>
        <begin position="2105"/>
        <end position="2250"/>
    </location>
</feature>
<keyword evidence="2" id="KW-0963">Cytoplasm</keyword>
<proteinExistence type="predicted"/>
<feature type="compositionally biased region" description="Polar residues" evidence="4">
    <location>
        <begin position="86"/>
        <end position="96"/>
    </location>
</feature>
<dbReference type="OMA" id="YPQETES"/>
<evidence type="ECO:0000313" key="6">
    <source>
        <dbReference type="Proteomes" id="UP000001554"/>
    </source>
</evidence>
<feature type="compositionally biased region" description="Polar residues" evidence="4">
    <location>
        <begin position="679"/>
        <end position="700"/>
    </location>
</feature>
<feature type="compositionally biased region" description="Basic and acidic residues" evidence="4">
    <location>
        <begin position="1051"/>
        <end position="1061"/>
    </location>
</feature>
<feature type="compositionally biased region" description="Polar residues" evidence="4">
    <location>
        <begin position="1066"/>
        <end position="1076"/>
    </location>
</feature>
<dbReference type="Proteomes" id="UP000001554">
    <property type="component" value="Chromosome 4"/>
</dbReference>
<dbReference type="RefSeq" id="XP_035674085.1">
    <property type="nucleotide sequence ID" value="XM_035818192.1"/>
</dbReference>
<feature type="region of interest" description="Disordered" evidence="4">
    <location>
        <begin position="1674"/>
        <end position="2005"/>
    </location>
</feature>
<feature type="compositionally biased region" description="Basic and acidic residues" evidence="4">
    <location>
        <begin position="1744"/>
        <end position="1788"/>
    </location>
</feature>
<feature type="compositionally biased region" description="Polar residues" evidence="4">
    <location>
        <begin position="2324"/>
        <end position="2335"/>
    </location>
</feature>
<feature type="compositionally biased region" description="Polar residues" evidence="4">
    <location>
        <begin position="808"/>
        <end position="822"/>
    </location>
</feature>
<keyword evidence="6" id="KW-1185">Reference proteome</keyword>
<dbReference type="PANTHER" id="PTHR21553">
    <property type="entry name" value="ALMS1-RELATED"/>
    <property type="match status" value="1"/>
</dbReference>
<comment type="subcellular location">
    <subcellularLocation>
        <location evidence="1">Cytoplasm</location>
        <location evidence="1">Cytoskeleton</location>
        <location evidence="1">Microtubule organizing center</location>
        <location evidence="1">Centrosome</location>
    </subcellularLocation>
</comment>
<feature type="region of interest" description="Disordered" evidence="4">
    <location>
        <begin position="2293"/>
        <end position="2673"/>
    </location>
</feature>
<feature type="region of interest" description="Disordered" evidence="4">
    <location>
        <begin position="1151"/>
        <end position="1288"/>
    </location>
</feature>
<feature type="region of interest" description="Disordered" evidence="4">
    <location>
        <begin position="1"/>
        <end position="336"/>
    </location>
</feature>
<feature type="region of interest" description="Disordered" evidence="4">
    <location>
        <begin position="915"/>
        <end position="953"/>
    </location>
</feature>
<feature type="compositionally biased region" description="Basic and acidic residues" evidence="4">
    <location>
        <begin position="1077"/>
        <end position="1099"/>
    </location>
</feature>
<name>A0A9J7L1V6_BRAFL</name>
<feature type="compositionally biased region" description="Basic and acidic residues" evidence="4">
    <location>
        <begin position="398"/>
        <end position="419"/>
    </location>
</feature>
<feature type="region of interest" description="Disordered" evidence="4">
    <location>
        <begin position="1300"/>
        <end position="1321"/>
    </location>
</feature>
<feature type="compositionally biased region" description="Basic and acidic residues" evidence="4">
    <location>
        <begin position="146"/>
        <end position="155"/>
    </location>
</feature>
<feature type="compositionally biased region" description="Polar residues" evidence="4">
    <location>
        <begin position="607"/>
        <end position="626"/>
    </location>
</feature>
<feature type="compositionally biased region" description="Polar residues" evidence="4">
    <location>
        <begin position="2348"/>
        <end position="2357"/>
    </location>
</feature>
<feature type="compositionally biased region" description="Polar residues" evidence="4">
    <location>
        <begin position="738"/>
        <end position="757"/>
    </location>
</feature>
<feature type="compositionally biased region" description="Polar residues" evidence="4">
    <location>
        <begin position="377"/>
        <end position="397"/>
    </location>
</feature>
<feature type="compositionally biased region" description="Basic and acidic residues" evidence="4">
    <location>
        <begin position="1963"/>
        <end position="1983"/>
    </location>
</feature>
<feature type="compositionally biased region" description="Basic and acidic residues" evidence="4">
    <location>
        <begin position="1841"/>
        <end position="1854"/>
    </location>
</feature>
<evidence type="ECO:0000313" key="7">
    <source>
        <dbReference type="RefSeq" id="XP_035674085.1"/>
    </source>
</evidence>
<evidence type="ECO:0000256" key="1">
    <source>
        <dbReference type="ARBA" id="ARBA00004300"/>
    </source>
</evidence>
<gene>
    <name evidence="7" type="primary">LOC118414267</name>
</gene>
<feature type="compositionally biased region" description="Polar residues" evidence="4">
    <location>
        <begin position="1151"/>
        <end position="1171"/>
    </location>
</feature>
<organism evidence="6 7">
    <name type="scientific">Branchiostoma floridae</name>
    <name type="common">Florida lancelet</name>
    <name type="synonym">Amphioxus</name>
    <dbReference type="NCBI Taxonomy" id="7739"/>
    <lineage>
        <taxon>Eukaryota</taxon>
        <taxon>Metazoa</taxon>
        <taxon>Chordata</taxon>
        <taxon>Cephalochordata</taxon>
        <taxon>Leptocardii</taxon>
        <taxon>Amphioxiformes</taxon>
        <taxon>Branchiostomatidae</taxon>
        <taxon>Branchiostoma</taxon>
    </lineage>
</organism>
<accession>A0A9J7L1V6</accession>
<dbReference type="GeneID" id="118414267"/>
<feature type="region of interest" description="Disordered" evidence="4">
    <location>
        <begin position="1029"/>
        <end position="1139"/>
    </location>
</feature>
<sequence>MMESDNQSGRSDGSRGSSHDGGGSEDESYMHDFQPLAAQAASLRSLPARTKDAEAQPLPMTSPQDLIEFSELEDYPSLEQLPLEHSPSQGDASSEESPPHVRILRAAASHKSPSGESFALPQVGFEDSMEMPGLSPTADAYTSSRSPHEETKSSEDTLVGEGLKSLDGSNHRDEVSMEGGSLSQHTTSSLSLPPHSKSSHSSLSQHTTSSLSLPPHSKSSHSTLSQQTTSSLSLPPHSKSSHSTLSQHTLSSHSTLSHPGREDRTLLADQPDLSAYPLPEDDEGANAAVDQVSRILDMLGPRPSVTGEETTFPVTSSRSEGSIRRGSLEREPSGVMSRVSLLSMESSSRIHGISQMNLDSVDSQDSLAQRVKDLLGDTTTQAGSRLSGLSTRQSAAGRSDDGVTNKTGAGEKFDRHLDFDPDADVVSSSQSNDVVNIHDSIAGRKPLSQSTPYLVLPVDPLTQIKLPSPQAKEVEDEQPSRVTYGQDRTKDLSVETSAQKPDDVIAAKRQAWSAFPPPSQESRHSQISQDSLNPSQEPQRKYLSEDIQRFPPLGLVELEAGPHSQETMVKQLEVRTDNVGKRLSDRQLSPRDFPPDAKKPRNEEDGASTTQGQYAQPESARTSRSSYIRGMNLESIDSEDSIADRVRYLLGGESPSTSEPQLSVRSEASGHGVPREIQRASSTQGYPYSSQRPVTDSQTLGVGVSPREPSPLHVTSLAGREHTLKRSSYEEFWIDRPSSANGSPSRPVGLTSSQRSASDSELHVSPRGGGRSRRERYEEVRSQARLSRAADFTSSTDAQLQDGHTEPRASQQPTSDLPASSYTKPYQFVSTAPLGDSETQDGGAGMFAAPSFELDQQELSRVSGHTHYTVDTLSQSVSLPVGSVHSPNTTGPMEHTRAEDVNDRQEFKLQLDNDALGGESAAQTARSDNTARTTRTQNGGLTGRTLSPASSRDSLAQQVYDILTSPSYLDRYSNTDGPTSPLLADPSYKVDLQTRLGLGRDDQETARGPSVAELHEKTRQLLEQYDKEMAERESLESDRVPTARHSTSSHYADRRSIENRSRMSGVDNSQQAIRTSIESRSRLSGADKHTGQTSVEDRSTMFGLGRPQYADQTSLENRARLSGVDNTQHTGRTSVEDRSALYGVDRLQYTDQTSVENTSRLSGADQTQHTGRTSEENRARLSGMDQTQYTSRTPEEDRSASYGPQHTSPAETRASRLSEVDGNPGDRYQHSQDSKSSIRVSAISGEEGQEPPHKAEGRAVSRMSERANSRRESGEREPLSSPSRMSENEVYTNRGSVMSQIVSPRRAPSQTSTVSQLDTARTTDTMDSLAYKVRHLLERESPERRVDAILKEAEMVEQTAITEALLEEAERTEQALLGTPTRIYDIQRSRRTSEGMMSSRSSVSSRLSVDSGSFAPIGLPFTAFDFARNLISNQLTKVAENKFDHSVNLLGMTPQVSQESAVVMAGGVRGDRSGVSQRSSEGRPSRASHHSARSADREEAYGHERHDTRSSRHSYEAKYAEEDDRNADFWATPQRSREPSRQGYRDDSTKAMGSRDVHMHVPQEEKAKSAATQPREDLQYPDRQTGGSRGTSAERPTETGRERRPGPRLQLYRPVGSPDVFYVPLAEEREPDTPVSQTTLESTHLGSDDAESPSFPASYLGTRKDTFEAIHSVGIYGTRKSPKYLSKLSKSQEGSPGEKTVNRAGPREPQKEPSGGESDGINEERVRVIIERERRSLDGTPSAADREERSTGGERKDVTQGKPAVTEHRMVQRDGRGRSSEGWDRGQDRPGVYPARAREAWSGEGTRERQRPKSTVTDDVVRAKPAASFIEYPPSLQSRSPPEDRHRAMEEDFKPLAPDPQSPKGRGLTRAELEDRRAGRPLRDGGLKDRHRSPPDDTYHRPAARHEPGYRRTETSPSRYRGDRDVGYSRDRTRDYPRDRPTPDARPPDVTSYDRYGAVGGTRADRSPIRDYVNRSPDRDRGTRASLRRYQPTSPGRYRETRPDTYRQEYDTRRARDATRRDYDVSTLRRNQSVLQEVLEQEERVEGRLQGRPNLDELWNNFKEEVVSKLEDEENQLEPAQLEELADMMRDPLKFSLQQMYKDHVQRKAEQQEGRRMTEDPAPPEEGETSCELRDAIKVKMKDLEQTEDHGVQTPDKTRSAMAQKAQKPKVKQGPIDNSPELSASATSSTLTDGEETLTKERLEKTKERPRKDRPVEKKPSRKADVPSRDKGSAAEPQGEEPSASSLLDSINTQRLTKIFGDLRSPASSEANSLTSDSSSVSSIDSVRFYQVFGQSNPKLRDLAKKIQKQKDRHGKKRDKSGLSYLSSGASTLTLSPVPETDRDLTDDTSPVSTASSEAGDGKKQTRKKLYPQETESSPTDTDSSAPCQCQAKKQGRQKESREERQERIKRYQESRPKDLPKKETKEQEAFKKPTQPPQRKQKTGKQERPRHPRKEKKNDFGAVFPSPVIASTPAPHGNKVTIGIQTTPSLNSSMDSSVSTPGERNRATQTTPSLDSGSDMEIKRPRERKKQKPDQTSYYQSTPMPKSGAADRGRPAGEEDVSAISSPGGMAWFQPMAEDRPWRQRKSNGGFDGSPTDDNQPERRRARSGSHDDKFVVSVPVTTPEQKSRDRQPQAAPQYPVLFESVKKRKEERQTKPKSTEKGEAASENARPGLAWYVPVAQALPWRRPFQERQQYTQERQDQIVRWMDDMSPHRRGNQPPKPLERLTLQEALKMRNPAFISKSRERVRRMELAAEERRHEEAFEMERMRLFGEERRRLQATEPAPLSENLHRPKKRTITKKEMAARSKRMYEKLPEVQRKKAQERRQAAYKSNRIKAQLFKKKVLDSLRRKNELAY</sequence>
<feature type="compositionally biased region" description="Basic and acidic residues" evidence="4">
    <location>
        <begin position="2131"/>
        <end position="2159"/>
    </location>
</feature>
<feature type="compositionally biased region" description="Basic and acidic residues" evidence="4">
    <location>
        <begin position="719"/>
        <end position="729"/>
    </location>
</feature>
<feature type="compositionally biased region" description="Basic and acidic residues" evidence="4">
    <location>
        <begin position="1869"/>
        <end position="1947"/>
    </location>
</feature>
<feature type="compositionally biased region" description="Polar residues" evidence="4">
    <location>
        <begin position="2535"/>
        <end position="2545"/>
    </location>
</feature>
<feature type="compositionally biased region" description="Polar residues" evidence="4">
    <location>
        <begin position="654"/>
        <end position="666"/>
    </location>
</feature>
<dbReference type="KEGG" id="bfo:118414267"/>